<dbReference type="SUPFAM" id="SSF50814">
    <property type="entry name" value="Lipocalins"/>
    <property type="match status" value="1"/>
</dbReference>
<protein>
    <submittedName>
        <fullName evidence="5">Extracellular fatty acid-binding protein-like</fullName>
    </submittedName>
</protein>
<evidence type="ECO:0000313" key="5">
    <source>
        <dbReference type="RefSeq" id="XP_054853300.1"/>
    </source>
</evidence>
<name>A0AA97K887_EUBMA</name>
<dbReference type="KEGG" id="emc:129341960"/>
<keyword evidence="4" id="KW-1185">Reference proteome</keyword>
<comment type="similarity">
    <text evidence="1">Belongs to the calycin superfamily. Lipocalin family.</text>
</comment>
<organism evidence="4 5">
    <name type="scientific">Eublepharis macularius</name>
    <name type="common">Leopard gecko</name>
    <name type="synonym">Cyrtodactylus macularius</name>
    <dbReference type="NCBI Taxonomy" id="481883"/>
    <lineage>
        <taxon>Eukaryota</taxon>
        <taxon>Metazoa</taxon>
        <taxon>Chordata</taxon>
        <taxon>Craniata</taxon>
        <taxon>Vertebrata</taxon>
        <taxon>Euteleostomi</taxon>
        <taxon>Lepidosauria</taxon>
        <taxon>Squamata</taxon>
        <taxon>Bifurcata</taxon>
        <taxon>Gekkota</taxon>
        <taxon>Eublepharidae</taxon>
        <taxon>Eublepharinae</taxon>
        <taxon>Eublepharis</taxon>
    </lineage>
</organism>
<proteinExistence type="inferred from homology"/>
<reference evidence="5" key="1">
    <citation type="submission" date="2025-08" db="UniProtKB">
        <authorList>
            <consortium name="RefSeq"/>
        </authorList>
    </citation>
    <scope>IDENTIFICATION</scope>
    <source>
        <tissue evidence="5">Blood</tissue>
    </source>
</reference>
<feature type="chain" id="PRO_5041735526" evidence="2">
    <location>
        <begin position="19"/>
        <end position="176"/>
    </location>
</feature>
<keyword evidence="2" id="KW-0732">Signal</keyword>
<dbReference type="AlphaFoldDB" id="A0AA97K887"/>
<dbReference type="PANTHER" id="PTHR11430">
    <property type="entry name" value="LIPOCALIN"/>
    <property type="match status" value="1"/>
</dbReference>
<dbReference type="GO" id="GO:0036094">
    <property type="term" value="F:small molecule binding"/>
    <property type="evidence" value="ECO:0007669"/>
    <property type="project" value="InterPro"/>
</dbReference>
<dbReference type="GeneID" id="129341960"/>
<evidence type="ECO:0000256" key="2">
    <source>
        <dbReference type="SAM" id="SignalP"/>
    </source>
</evidence>
<dbReference type="InterPro" id="IPR002345">
    <property type="entry name" value="Lipocalin"/>
</dbReference>
<gene>
    <name evidence="5" type="primary">LOC129341960</name>
</gene>
<feature type="domain" description="Lipocalin/cytosolic fatty-acid binding" evidence="3">
    <location>
        <begin position="31"/>
        <end position="167"/>
    </location>
</feature>
<dbReference type="Gene3D" id="2.40.128.20">
    <property type="match status" value="1"/>
</dbReference>
<dbReference type="Proteomes" id="UP001190640">
    <property type="component" value="Chromosome 14"/>
</dbReference>
<dbReference type="InterPro" id="IPR000566">
    <property type="entry name" value="Lipocln_cytosolic_FA-bd_dom"/>
</dbReference>
<dbReference type="InterPro" id="IPR012674">
    <property type="entry name" value="Calycin"/>
</dbReference>
<dbReference type="Pfam" id="PF00061">
    <property type="entry name" value="Lipocalin"/>
    <property type="match status" value="1"/>
</dbReference>
<dbReference type="PANTHER" id="PTHR11430:SF77">
    <property type="entry name" value="LIPOCALIN-LIKE 1 PROTEIN"/>
    <property type="match status" value="1"/>
</dbReference>
<accession>A0AA97K887</accession>
<evidence type="ECO:0000259" key="3">
    <source>
        <dbReference type="Pfam" id="PF00061"/>
    </source>
</evidence>
<evidence type="ECO:0000313" key="4">
    <source>
        <dbReference type="Proteomes" id="UP001190640"/>
    </source>
</evidence>
<sequence length="176" mass="19532">MKVWLLGLGLALLCSVHAQIECSGNERLIEGTWHVIALASNCDHFLKNKDSMKMVTASLSITGEGKFRVTSNFPTPNGCKKVVMDFQQTENGMYTRTSDMGKETIEIVKSNCKDYAISSVKIERGDKTSTHVVLYSKDREVSQEIAQEFKAVVESKGLTSDQTVFFPPEVACENVE</sequence>
<dbReference type="PRINTS" id="PR01254">
    <property type="entry name" value="PGNDSYNTHASE"/>
</dbReference>
<feature type="signal peptide" evidence="2">
    <location>
        <begin position="1"/>
        <end position="18"/>
    </location>
</feature>
<dbReference type="RefSeq" id="XP_054853300.1">
    <property type="nucleotide sequence ID" value="XM_054997325.1"/>
</dbReference>
<evidence type="ECO:0000256" key="1">
    <source>
        <dbReference type="ARBA" id="ARBA00006889"/>
    </source>
</evidence>